<protein>
    <recommendedName>
        <fullName evidence="3">Bacteriophage Gp15 protein</fullName>
    </recommendedName>
</protein>
<organism evidence="1 2">
    <name type="scientific">Vagococcus elongatus</name>
    <dbReference type="NCBI Taxonomy" id="180344"/>
    <lineage>
        <taxon>Bacteria</taxon>
        <taxon>Bacillati</taxon>
        <taxon>Bacillota</taxon>
        <taxon>Bacilli</taxon>
        <taxon>Lactobacillales</taxon>
        <taxon>Enterococcaceae</taxon>
        <taxon>Vagococcus</taxon>
    </lineage>
</organism>
<gene>
    <name evidence="1" type="ORF">CBF29_07750</name>
</gene>
<dbReference type="RefSeq" id="WP_126809190.1">
    <property type="nucleotide sequence ID" value="NZ_NGKA01000010.1"/>
</dbReference>
<name>A0A430AU38_9ENTE</name>
<keyword evidence="2" id="KW-1185">Reference proteome</keyword>
<accession>A0A430AU38</accession>
<comment type="caution">
    <text evidence="1">The sequence shown here is derived from an EMBL/GenBank/DDBJ whole genome shotgun (WGS) entry which is preliminary data.</text>
</comment>
<evidence type="ECO:0008006" key="3">
    <source>
        <dbReference type="Google" id="ProtNLM"/>
    </source>
</evidence>
<dbReference type="InterPro" id="IPR009660">
    <property type="entry name" value="Phage_A500_Gp15"/>
</dbReference>
<evidence type="ECO:0000313" key="1">
    <source>
        <dbReference type="EMBL" id="RSU11566.1"/>
    </source>
</evidence>
<dbReference type="OrthoDB" id="1758052at2"/>
<proteinExistence type="predicted"/>
<evidence type="ECO:0000313" key="2">
    <source>
        <dbReference type="Proteomes" id="UP000287605"/>
    </source>
</evidence>
<dbReference type="EMBL" id="NGKA01000010">
    <property type="protein sequence ID" value="RSU11566.1"/>
    <property type="molecule type" value="Genomic_DNA"/>
</dbReference>
<sequence length="228" mass="26684">MFSLFRDFDNTITIDSKKYEFDCSFNVVLANLELSQNSNISDQSKARVTLKNYLGLSYDEIDQWDLNEQALICAEISKKLFGKANEEIQTTDSNVEDKSVYSFVEDAGFIFASFLKDYGINLLKERNKMQWHEFKALFISLSGDTKIAEVMQIRLWKPSTDTPKERIKEMEDLKKIYTLRSPQDELERQLMETQLEFEKQKMALMNEAERVAYAKKRLNELREGVNYG</sequence>
<dbReference type="AlphaFoldDB" id="A0A430AU38"/>
<dbReference type="Proteomes" id="UP000287605">
    <property type="component" value="Unassembled WGS sequence"/>
</dbReference>
<reference evidence="1 2" key="1">
    <citation type="submission" date="2017-05" db="EMBL/GenBank/DDBJ databases">
        <title>Vagococcus spp. assemblies.</title>
        <authorList>
            <person name="Gulvik C.A."/>
        </authorList>
    </citation>
    <scope>NUCLEOTIDE SEQUENCE [LARGE SCALE GENOMIC DNA]</scope>
    <source>
        <strain evidence="1 2">CCUG 51432</strain>
    </source>
</reference>
<dbReference type="Pfam" id="PF06854">
    <property type="entry name" value="Phage_Gp15"/>
    <property type="match status" value="1"/>
</dbReference>